<feature type="domain" description="CNNM transmembrane" evidence="11">
    <location>
        <begin position="1"/>
        <end position="179"/>
    </location>
</feature>
<evidence type="ECO:0000256" key="1">
    <source>
        <dbReference type="ARBA" id="ARBA00004141"/>
    </source>
</evidence>
<dbReference type="PROSITE" id="PS51371">
    <property type="entry name" value="CBS"/>
    <property type="match status" value="1"/>
</dbReference>
<evidence type="ECO:0000313" key="13">
    <source>
        <dbReference type="Proteomes" id="UP000651977"/>
    </source>
</evidence>
<evidence type="ECO:0000256" key="2">
    <source>
        <dbReference type="ARBA" id="ARBA00022692"/>
    </source>
</evidence>
<comment type="caution">
    <text evidence="12">The sequence shown here is derived from an EMBL/GenBank/DDBJ whole genome shotgun (WGS) entry which is preliminary data.</text>
</comment>
<dbReference type="InterPro" id="IPR044751">
    <property type="entry name" value="Ion_transp-like_CBS"/>
</dbReference>
<evidence type="ECO:0008006" key="14">
    <source>
        <dbReference type="Google" id="ProtNLM"/>
    </source>
</evidence>
<dbReference type="PANTHER" id="PTHR22777">
    <property type="entry name" value="HEMOLYSIN-RELATED"/>
    <property type="match status" value="1"/>
</dbReference>
<dbReference type="Pfam" id="PF00571">
    <property type="entry name" value="CBS"/>
    <property type="match status" value="1"/>
</dbReference>
<dbReference type="InterPro" id="IPR046342">
    <property type="entry name" value="CBS_dom_sf"/>
</dbReference>
<sequence length="349" mass="39413">MFLLVSFLCLAIFVSFLCSVLEAVLLSVSPSYIQLQQQQSPKVAQRLSKLKDSIDKPLAAILSLNTVAHTAGAAGVGAQVAALYGSQYLAISSAIMTILVLVLSEIVPKTLGVTYWRQLAPFAAWLLPLMIKLFAPFVWLSDRITARIGNHEEDFSNLREEISALAELGHQQGVIEQGESQVLRNLLRLEQRKVTDIMTPRAVVHRIEKNSSVREFIAVHQAEPFSRIPVYQEERDNFIAYVHKQDLLGAALDNKWDTPVCEYSRKLLMLPASVSIRHAYQSLLQARELIAAVVNEYGEVQGLLTMEDILETLLGQEIIDETDAIEDMQRLARFQWLKRLRNKKQRYSR</sequence>
<evidence type="ECO:0000256" key="4">
    <source>
        <dbReference type="ARBA" id="ARBA00022989"/>
    </source>
</evidence>
<dbReference type="InterPro" id="IPR002550">
    <property type="entry name" value="CNNM"/>
</dbReference>
<dbReference type="EMBL" id="BMDY01000007">
    <property type="protein sequence ID" value="GGB01953.1"/>
    <property type="molecule type" value="Genomic_DNA"/>
</dbReference>
<reference evidence="13" key="1">
    <citation type="journal article" date="2019" name="Int. J. Syst. Evol. Microbiol.">
        <title>The Global Catalogue of Microorganisms (GCM) 10K type strain sequencing project: providing services to taxonomists for standard genome sequencing and annotation.</title>
        <authorList>
            <consortium name="The Broad Institute Genomics Platform"/>
            <consortium name="The Broad Institute Genome Sequencing Center for Infectious Disease"/>
            <person name="Wu L."/>
            <person name="Ma J."/>
        </authorList>
    </citation>
    <scope>NUCLEOTIDE SEQUENCE [LARGE SCALE GENOMIC DNA]</scope>
    <source>
        <strain evidence="13">CGMCC 1.10131</strain>
    </source>
</reference>
<evidence type="ECO:0000259" key="11">
    <source>
        <dbReference type="PROSITE" id="PS51846"/>
    </source>
</evidence>
<keyword evidence="5 7" id="KW-0129">CBS domain</keyword>
<evidence type="ECO:0000256" key="9">
    <source>
        <dbReference type="SAM" id="Phobius"/>
    </source>
</evidence>
<comment type="subcellular location">
    <subcellularLocation>
        <location evidence="1">Membrane</location>
        <topology evidence="1">Multi-pass membrane protein</topology>
    </subcellularLocation>
</comment>
<accession>A0ABQ1I126</accession>
<protein>
    <recommendedName>
        <fullName evidence="14">Hemolysin</fullName>
    </recommendedName>
</protein>
<dbReference type="Proteomes" id="UP000651977">
    <property type="component" value="Unassembled WGS sequence"/>
</dbReference>
<keyword evidence="4 8" id="KW-1133">Transmembrane helix</keyword>
<dbReference type="SUPFAM" id="SSF54631">
    <property type="entry name" value="CBS-domain pair"/>
    <property type="match status" value="1"/>
</dbReference>
<keyword evidence="2 8" id="KW-0812">Transmembrane</keyword>
<dbReference type="PROSITE" id="PS51846">
    <property type="entry name" value="CNNM"/>
    <property type="match status" value="1"/>
</dbReference>
<evidence type="ECO:0000256" key="8">
    <source>
        <dbReference type="PROSITE-ProRule" id="PRU01193"/>
    </source>
</evidence>
<evidence type="ECO:0000256" key="7">
    <source>
        <dbReference type="PROSITE-ProRule" id="PRU00703"/>
    </source>
</evidence>
<evidence type="ECO:0000256" key="6">
    <source>
        <dbReference type="ARBA" id="ARBA00023136"/>
    </source>
</evidence>
<evidence type="ECO:0000256" key="5">
    <source>
        <dbReference type="ARBA" id="ARBA00023122"/>
    </source>
</evidence>
<evidence type="ECO:0000256" key="3">
    <source>
        <dbReference type="ARBA" id="ARBA00022737"/>
    </source>
</evidence>
<evidence type="ECO:0000259" key="10">
    <source>
        <dbReference type="PROSITE" id="PS51371"/>
    </source>
</evidence>
<organism evidence="12 13">
    <name type="scientific">Agarivorans gilvus</name>
    <dbReference type="NCBI Taxonomy" id="680279"/>
    <lineage>
        <taxon>Bacteria</taxon>
        <taxon>Pseudomonadati</taxon>
        <taxon>Pseudomonadota</taxon>
        <taxon>Gammaproteobacteria</taxon>
        <taxon>Alteromonadales</taxon>
        <taxon>Alteromonadaceae</taxon>
        <taxon>Agarivorans</taxon>
    </lineage>
</organism>
<name>A0ABQ1I126_9ALTE</name>
<keyword evidence="13" id="KW-1185">Reference proteome</keyword>
<keyword evidence="6 8" id="KW-0472">Membrane</keyword>
<dbReference type="RefSeq" id="WP_055734495.1">
    <property type="nucleotide sequence ID" value="NZ_CP013021.1"/>
</dbReference>
<evidence type="ECO:0000313" key="12">
    <source>
        <dbReference type="EMBL" id="GGB01953.1"/>
    </source>
</evidence>
<feature type="transmembrane region" description="Helical" evidence="9">
    <location>
        <begin position="119"/>
        <end position="140"/>
    </location>
</feature>
<proteinExistence type="predicted"/>
<feature type="transmembrane region" description="Helical" evidence="9">
    <location>
        <begin position="88"/>
        <end position="107"/>
    </location>
</feature>
<dbReference type="InterPro" id="IPR000644">
    <property type="entry name" value="CBS_dom"/>
</dbReference>
<feature type="domain" description="CBS" evidence="10">
    <location>
        <begin position="263"/>
        <end position="321"/>
    </location>
</feature>
<dbReference type="Pfam" id="PF01595">
    <property type="entry name" value="CNNM"/>
    <property type="match status" value="1"/>
</dbReference>
<dbReference type="CDD" id="cd04590">
    <property type="entry name" value="CBS_pair_CorC_HlyC_assoc"/>
    <property type="match status" value="1"/>
</dbReference>
<dbReference type="PANTHER" id="PTHR22777:SF4">
    <property type="entry name" value="UPF0053 PROTEIN SLL1254"/>
    <property type="match status" value="1"/>
</dbReference>
<dbReference type="Gene3D" id="3.10.580.10">
    <property type="entry name" value="CBS-domain"/>
    <property type="match status" value="1"/>
</dbReference>
<gene>
    <name evidence="12" type="ORF">GCM10007414_13980</name>
</gene>
<keyword evidence="3" id="KW-0677">Repeat</keyword>